<reference evidence="2" key="2">
    <citation type="journal article" date="2019" name="Mol. Plant Microbe Interact.">
        <title>Genome sequence resources for four phytopathogenic fungi from the Colletotrichum orbiculare species complex.</title>
        <authorList>
            <person name="Gan P."/>
            <person name="Tsushima A."/>
            <person name="Narusaka M."/>
            <person name="Narusaka Y."/>
            <person name="Takano Y."/>
            <person name="Kubo Y."/>
            <person name="Shirasu K."/>
        </authorList>
    </citation>
    <scope>GENOME REANNOTATION</scope>
    <source>
        <strain evidence="2">104-T / ATCC 96160 / CBS 514.97 / LARS 414 / MAFF 240422</strain>
    </source>
</reference>
<reference evidence="2" key="1">
    <citation type="journal article" date="2013" name="New Phytol.">
        <title>Comparative genomic and transcriptomic analyses reveal the hemibiotrophic stage shift of Colletotrichum fungi.</title>
        <authorList>
            <person name="Gan P."/>
            <person name="Ikeda K."/>
            <person name="Irieda H."/>
            <person name="Narusaka M."/>
            <person name="O'Connell R.J."/>
            <person name="Narusaka Y."/>
            <person name="Takano Y."/>
            <person name="Kubo Y."/>
            <person name="Shirasu K."/>
        </authorList>
    </citation>
    <scope>NUCLEOTIDE SEQUENCE [LARGE SCALE GENOMIC DNA]</scope>
    <source>
        <strain evidence="2">104-T / ATCC 96160 / CBS 514.97 / LARS 414 / MAFF 240422</strain>
    </source>
</reference>
<name>A0A484G688_COLOR</name>
<comment type="caution">
    <text evidence="1">The sequence shown here is derived from an EMBL/GenBank/DDBJ whole genome shotgun (WGS) entry which is preliminary data.</text>
</comment>
<sequence>MDTLDRRKHHTFGHFSHSPHCPPLTVASELANQVAATSPRSPSWYYPRFVSTPTRRLFRRKFGDTSSNPPDDGDGLGCKAACRLNCVSANYRADDYAHIASIENPNAIVLQPFGQPRSEPPRNQRQVAARRRKRRLWEILQKDWLEKPSKTLPHTIFSLVSAWRQPRGDPFQMHFRATTSSAPQTLG</sequence>
<keyword evidence="2" id="KW-1185">Reference proteome</keyword>
<dbReference type="EMBL" id="AMCV02000002">
    <property type="protein sequence ID" value="TDZ25067.1"/>
    <property type="molecule type" value="Genomic_DNA"/>
</dbReference>
<proteinExistence type="predicted"/>
<evidence type="ECO:0000313" key="2">
    <source>
        <dbReference type="Proteomes" id="UP000014480"/>
    </source>
</evidence>
<gene>
    <name evidence="1" type="ORF">Cob_v001872</name>
</gene>
<protein>
    <submittedName>
        <fullName evidence="1">Uncharacterized protein</fullName>
    </submittedName>
</protein>
<accession>A0A484G688</accession>
<dbReference type="Proteomes" id="UP000014480">
    <property type="component" value="Unassembled WGS sequence"/>
</dbReference>
<organism evidence="1 2">
    <name type="scientific">Colletotrichum orbiculare (strain 104-T / ATCC 96160 / CBS 514.97 / LARS 414 / MAFF 240422)</name>
    <name type="common">Cucumber anthracnose fungus</name>
    <name type="synonym">Colletotrichum lagenarium</name>
    <dbReference type="NCBI Taxonomy" id="1213857"/>
    <lineage>
        <taxon>Eukaryota</taxon>
        <taxon>Fungi</taxon>
        <taxon>Dikarya</taxon>
        <taxon>Ascomycota</taxon>
        <taxon>Pezizomycotina</taxon>
        <taxon>Sordariomycetes</taxon>
        <taxon>Hypocreomycetidae</taxon>
        <taxon>Glomerellales</taxon>
        <taxon>Glomerellaceae</taxon>
        <taxon>Colletotrichum</taxon>
        <taxon>Colletotrichum orbiculare species complex</taxon>
    </lineage>
</organism>
<dbReference type="AlphaFoldDB" id="A0A484G688"/>
<evidence type="ECO:0000313" key="1">
    <source>
        <dbReference type="EMBL" id="TDZ25067.1"/>
    </source>
</evidence>